<feature type="binding site" evidence="12">
    <location>
        <position position="79"/>
    </location>
    <ligand>
        <name>ATP</name>
        <dbReference type="ChEBI" id="CHEBI:30616"/>
    </ligand>
</feature>
<feature type="compositionally biased region" description="Polar residues" evidence="13">
    <location>
        <begin position="26"/>
        <end position="39"/>
    </location>
</feature>
<dbReference type="InterPro" id="IPR028885">
    <property type="entry name" value="MOCS3/Uba4"/>
</dbReference>
<dbReference type="GO" id="GO:0004792">
    <property type="term" value="F:thiosulfate-cyanide sulfurtransferase activity"/>
    <property type="evidence" value="ECO:0007669"/>
    <property type="project" value="TreeGrafter"/>
</dbReference>
<dbReference type="InterPro" id="IPR000594">
    <property type="entry name" value="ThiF_NAD_FAD-bd"/>
</dbReference>
<keyword evidence="16" id="KW-1185">Reference proteome</keyword>
<reference evidence="15 16" key="1">
    <citation type="submission" date="2019-07" db="EMBL/GenBank/DDBJ databases">
        <title>Genome assembly of two rare yeast pathogens: Diutina rugosa and Trichomonascus ciferrii.</title>
        <authorList>
            <person name="Mixao V."/>
            <person name="Saus E."/>
            <person name="Hansen A."/>
            <person name="Lass-Flor C."/>
            <person name="Gabaldon T."/>
        </authorList>
    </citation>
    <scope>NUCLEOTIDE SEQUENCE [LARGE SCALE GENOMIC DNA]</scope>
    <source>
        <strain evidence="15 16">CBS 613</strain>
    </source>
</reference>
<dbReference type="PROSITE" id="PS50206">
    <property type="entry name" value="RHODANESE_3"/>
    <property type="match status" value="1"/>
</dbReference>
<dbReference type="GO" id="GO:0005829">
    <property type="term" value="C:cytosol"/>
    <property type="evidence" value="ECO:0007669"/>
    <property type="project" value="UniProtKB-SubCell"/>
</dbReference>
<keyword evidence="3 12" id="KW-0808">Transferase</keyword>
<evidence type="ECO:0000256" key="2">
    <source>
        <dbReference type="ARBA" id="ARBA00022490"/>
    </source>
</evidence>
<feature type="binding site" evidence="12">
    <location>
        <position position="100"/>
    </location>
    <ligand>
        <name>ATP</name>
        <dbReference type="ChEBI" id="CHEBI:30616"/>
    </ligand>
</feature>
<dbReference type="Gene3D" id="3.40.50.720">
    <property type="entry name" value="NAD(P)-binding Rossmann-like Domain"/>
    <property type="match status" value="1"/>
</dbReference>
<evidence type="ECO:0000259" key="14">
    <source>
        <dbReference type="PROSITE" id="PS50206"/>
    </source>
</evidence>
<evidence type="ECO:0000256" key="1">
    <source>
        <dbReference type="ARBA" id="ARBA00004514"/>
    </source>
</evidence>
<comment type="pathway">
    <text evidence="12">tRNA modification; 5-methoxycarbonylmethyl-2-thiouridine-tRNA biosynthesis.</text>
</comment>
<dbReference type="Gene3D" id="3.40.250.10">
    <property type="entry name" value="Rhodanese-like domain"/>
    <property type="match status" value="1"/>
</dbReference>
<feature type="binding site" evidence="12">
    <location>
        <position position="289"/>
    </location>
    <ligand>
        <name>Zn(2+)</name>
        <dbReference type="ChEBI" id="CHEBI:29105"/>
    </ligand>
</feature>
<keyword evidence="5" id="KW-0548">Nucleotidyltransferase</keyword>
<evidence type="ECO:0000256" key="10">
    <source>
        <dbReference type="ARBA" id="ARBA00022840"/>
    </source>
</evidence>
<comment type="caution">
    <text evidence="15">The sequence shown here is derived from an EMBL/GenBank/DDBJ whole genome shotgun (WGS) entry which is preliminary data.</text>
</comment>
<dbReference type="VEuPathDB" id="FungiDB:DIURU_001473"/>
<keyword evidence="6 12" id="KW-0479">Metal-binding</keyword>
<feature type="active site" description="Glycyl thioester intermediate; for adenylyltransferase activity" evidence="12">
    <location>
        <position position="225"/>
    </location>
</feature>
<dbReference type="Pfam" id="PF00899">
    <property type="entry name" value="ThiF"/>
    <property type="match status" value="1"/>
</dbReference>
<dbReference type="GO" id="GO:0070566">
    <property type="term" value="F:adenylyltransferase activity"/>
    <property type="evidence" value="ECO:0007669"/>
    <property type="project" value="InterPro"/>
</dbReference>
<feature type="binding site" evidence="12">
    <location>
        <begin position="107"/>
        <end position="111"/>
    </location>
    <ligand>
        <name>ATP</name>
        <dbReference type="ChEBI" id="CHEBI:30616"/>
    </ligand>
</feature>
<feature type="region of interest" description="Disordered" evidence="13">
    <location>
        <begin position="1"/>
        <end position="39"/>
    </location>
</feature>
<accession>A0A642UTY7</accession>
<proteinExistence type="inferred from homology"/>
<dbReference type="GO" id="GO:0005524">
    <property type="term" value="F:ATP binding"/>
    <property type="evidence" value="ECO:0007669"/>
    <property type="project" value="UniProtKB-KW"/>
</dbReference>
<feature type="binding site" evidence="12">
    <location>
        <begin position="166"/>
        <end position="167"/>
    </location>
    <ligand>
        <name>ATP</name>
        <dbReference type="ChEBI" id="CHEBI:30616"/>
    </ligand>
</feature>
<dbReference type="PANTHER" id="PTHR10953">
    <property type="entry name" value="UBIQUITIN-ACTIVATING ENZYME E1"/>
    <property type="match status" value="1"/>
</dbReference>
<gene>
    <name evidence="12" type="primary">UBA4</name>
    <name evidence="15" type="ORF">DIURU_001473</name>
</gene>
<evidence type="ECO:0000256" key="3">
    <source>
        <dbReference type="ARBA" id="ARBA00022679"/>
    </source>
</evidence>
<dbReference type="GO" id="GO:0046872">
    <property type="term" value="F:metal ion binding"/>
    <property type="evidence" value="ECO:0007669"/>
    <property type="project" value="UniProtKB-KW"/>
</dbReference>
<keyword evidence="2 12" id="KW-0963">Cytoplasm</keyword>
<evidence type="ECO:0000256" key="5">
    <source>
        <dbReference type="ARBA" id="ARBA00022695"/>
    </source>
</evidence>
<dbReference type="OrthoDB" id="10261062at2759"/>
<keyword evidence="10 12" id="KW-0067">ATP-binding</keyword>
<comment type="caution">
    <text evidence="12">Lacks conserved residue(s) required for the propagation of feature annotation.</text>
</comment>
<dbReference type="EMBL" id="SWFT01000048">
    <property type="protein sequence ID" value="KAA8905400.1"/>
    <property type="molecule type" value="Genomic_DNA"/>
</dbReference>
<feature type="compositionally biased region" description="Low complexity" evidence="13">
    <location>
        <begin position="14"/>
        <end position="25"/>
    </location>
</feature>
<evidence type="ECO:0000256" key="9">
    <source>
        <dbReference type="ARBA" id="ARBA00022833"/>
    </source>
</evidence>
<dbReference type="OMA" id="IPDVGMD"/>
<dbReference type="Proteomes" id="UP000449547">
    <property type="component" value="Unassembled WGS sequence"/>
</dbReference>
<evidence type="ECO:0000313" key="15">
    <source>
        <dbReference type="EMBL" id="KAA8905400.1"/>
    </source>
</evidence>
<dbReference type="CDD" id="cd00757">
    <property type="entry name" value="ThiF_MoeB_HesA_family"/>
    <property type="match status" value="1"/>
</dbReference>
<evidence type="ECO:0000256" key="11">
    <source>
        <dbReference type="ARBA" id="ARBA00023268"/>
    </source>
</evidence>
<dbReference type="InterPro" id="IPR035985">
    <property type="entry name" value="Ubiquitin-activating_enz"/>
</dbReference>
<keyword evidence="4 12" id="KW-0819">tRNA processing</keyword>
<dbReference type="InterPro" id="IPR001763">
    <property type="entry name" value="Rhodanese-like_dom"/>
</dbReference>
<comment type="cofactor">
    <cofactor evidence="12">
        <name>Zn(2+)</name>
        <dbReference type="ChEBI" id="CHEBI:29105"/>
    </cofactor>
    <text evidence="12">Binds 1 zinc ion per subunit.</text>
</comment>
<feature type="binding site" evidence="12">
    <location>
        <position position="208"/>
    </location>
    <ligand>
        <name>Zn(2+)</name>
        <dbReference type="ChEBI" id="CHEBI:29105"/>
    </ligand>
</feature>
<keyword evidence="7 12" id="KW-0547">Nucleotide-binding</keyword>
<protein>
    <recommendedName>
        <fullName evidence="14">Rhodanese domain-containing protein</fullName>
    </recommendedName>
</protein>
<dbReference type="FunFam" id="3.40.50.720:FF:000033">
    <property type="entry name" value="Adenylyltransferase and sulfurtransferase MOCS3"/>
    <property type="match status" value="1"/>
</dbReference>
<dbReference type="Pfam" id="PF00581">
    <property type="entry name" value="Rhodanese"/>
    <property type="match status" value="1"/>
</dbReference>
<evidence type="ECO:0000256" key="4">
    <source>
        <dbReference type="ARBA" id="ARBA00022694"/>
    </source>
</evidence>
<feature type="compositionally biased region" description="Basic and acidic residues" evidence="13">
    <location>
        <begin position="1"/>
        <end position="13"/>
    </location>
</feature>
<keyword evidence="9 12" id="KW-0862">Zinc</keyword>
<dbReference type="InterPro" id="IPR036873">
    <property type="entry name" value="Rhodanese-like_dom_sf"/>
</dbReference>
<comment type="similarity">
    <text evidence="12">In the N-terminal section; belongs to the HesA/MoeB/ThiF family. UBA4 subfamily.</text>
</comment>
<dbReference type="SMART" id="SM00450">
    <property type="entry name" value="RHOD"/>
    <property type="match status" value="1"/>
</dbReference>
<evidence type="ECO:0000313" key="16">
    <source>
        <dbReference type="Proteomes" id="UP000449547"/>
    </source>
</evidence>
<evidence type="ECO:0000256" key="8">
    <source>
        <dbReference type="ARBA" id="ARBA00022786"/>
    </source>
</evidence>
<dbReference type="SUPFAM" id="SSF69572">
    <property type="entry name" value="Activating enzymes of the ubiquitin-like proteins"/>
    <property type="match status" value="1"/>
</dbReference>
<organism evidence="15 16">
    <name type="scientific">Diutina rugosa</name>
    <name type="common">Yeast</name>
    <name type="synonym">Candida rugosa</name>
    <dbReference type="NCBI Taxonomy" id="5481"/>
    <lineage>
        <taxon>Eukaryota</taxon>
        <taxon>Fungi</taxon>
        <taxon>Dikarya</taxon>
        <taxon>Ascomycota</taxon>
        <taxon>Saccharomycotina</taxon>
        <taxon>Pichiomycetes</taxon>
        <taxon>Debaryomycetaceae</taxon>
        <taxon>Diutina</taxon>
    </lineage>
</organism>
<evidence type="ECO:0000256" key="7">
    <source>
        <dbReference type="ARBA" id="ARBA00022741"/>
    </source>
</evidence>
<dbReference type="InterPro" id="IPR045886">
    <property type="entry name" value="ThiF/MoeB/HesA"/>
</dbReference>
<keyword evidence="11 12" id="KW-0511">Multifunctional enzyme</keyword>
<name>A0A642UTY7_DIURU</name>
<dbReference type="GO" id="GO:0002143">
    <property type="term" value="P:tRNA wobble position uridine thiolation"/>
    <property type="evidence" value="ECO:0007669"/>
    <property type="project" value="InterPro"/>
</dbReference>
<keyword evidence="8" id="KW-0833">Ubl conjugation pathway</keyword>
<sequence length="422" mass="46407">MDELTRLREENQRLKQQLAAQQQSQTNGTHTESSSTPQTELCAEEYLRYGRQMITPHFHSLQGQLRLRHTKVLVVGAGGLGCPAIAYLAGAGVGKLGIIDGDTVDESNLHRQILHTTAGQLKSESAQQFVDRLNPHVATEIYPFRLSATNAFNLFSGYDVILDCTDTPATRYLINDVAVLLGKPLVSGSGLKTEGQFTVLNFNNTGPCYRCFHPKPPPPDSVTSCSDGGVIGPVIGLVGTAMATEAIKVITGYYTADNFKPFLAAYSAYPFQQLRHFKMRPRKPDCAVCSAQATITRQSIEAGEIDYVAYCGRVTFDPLPADMRINANQFNKESVIIDVRPKEQFDITKIDGAINVPITDLSQANVDNLQLDHSAPITVVCRFGNDSQIAVQKLRDWGYTDAVDVIGGLKRWRQTYGDVVDY</sequence>
<dbReference type="GO" id="GO:0042292">
    <property type="term" value="F:URM1 activating enzyme activity"/>
    <property type="evidence" value="ECO:0007669"/>
    <property type="project" value="TreeGrafter"/>
</dbReference>
<feature type="active site" description="Cysteine persulfide intermediate; for sulfurtransferase activity" evidence="12">
    <location>
        <position position="381"/>
    </location>
</feature>
<feature type="domain" description="Rhodanese" evidence="14">
    <location>
        <begin position="330"/>
        <end position="421"/>
    </location>
</feature>
<dbReference type="UniPathway" id="UPA00988"/>
<dbReference type="HAMAP" id="MF_03049">
    <property type="entry name" value="MOCS3_Uba4"/>
    <property type="match status" value="1"/>
</dbReference>
<comment type="subcellular location">
    <subcellularLocation>
        <location evidence="1">Cytoplasm</location>
        <location evidence="1">Cytosol</location>
    </subcellularLocation>
</comment>
<evidence type="ECO:0000256" key="12">
    <source>
        <dbReference type="HAMAP-Rule" id="MF_03049"/>
    </source>
</evidence>
<evidence type="ECO:0000256" key="13">
    <source>
        <dbReference type="SAM" id="MobiDB-lite"/>
    </source>
</evidence>
<dbReference type="PANTHER" id="PTHR10953:SF102">
    <property type="entry name" value="ADENYLYLTRANSFERASE AND SULFURTRANSFERASE MOCS3"/>
    <property type="match status" value="1"/>
</dbReference>
<feature type="binding site" evidence="12">
    <location>
        <position position="286"/>
    </location>
    <ligand>
        <name>Zn(2+)</name>
        <dbReference type="ChEBI" id="CHEBI:29105"/>
    </ligand>
</feature>
<dbReference type="AlphaFoldDB" id="A0A642UTY7"/>
<evidence type="ECO:0000256" key="6">
    <source>
        <dbReference type="ARBA" id="ARBA00022723"/>
    </source>
</evidence>
<feature type="binding site" evidence="12">
    <location>
        <position position="211"/>
    </location>
    <ligand>
        <name>Zn(2+)</name>
        <dbReference type="ChEBI" id="CHEBI:29105"/>
    </ligand>
</feature>
<dbReference type="GO" id="GO:0032447">
    <property type="term" value="P:protein urmylation"/>
    <property type="evidence" value="ECO:0007669"/>
    <property type="project" value="TreeGrafter"/>
</dbReference>